<dbReference type="PANTHER" id="PTHR48063:SF112">
    <property type="entry name" value="RECEPTOR LIKE PROTEIN 30-LIKE"/>
    <property type="match status" value="1"/>
</dbReference>
<evidence type="ECO:0000256" key="4">
    <source>
        <dbReference type="ARBA" id="ARBA00022989"/>
    </source>
</evidence>
<proteinExistence type="predicted"/>
<keyword evidence="8" id="KW-1185">Reference proteome</keyword>
<keyword evidence="5" id="KW-0472">Membrane</keyword>
<evidence type="ECO:0000256" key="1">
    <source>
        <dbReference type="ARBA" id="ARBA00004479"/>
    </source>
</evidence>
<keyword evidence="4" id="KW-1133">Transmembrane helix</keyword>
<name>A0A9Q1KPM3_9CARY</name>
<sequence length="311" mass="34533">MSLEGVLSDVHFALCSSLNPLDLGYTPLRLNLSPDWTPFQLGELLIAVMDSNTERVDCIGPVIQSVKNTNLGISQLSLEGALSDTHLKLNTTADFRPPFQLSELLLKSSKTEGQIPLWIGMQHELICLDMSDNFLREQIPESPGQCSKLEFLDLSNHLLSGRIPETMQQTKQSNLLERLELSYPFANLSNLKESRLVRQLLEGTNSIVITKSCGIQVEVPSWIKTQKYSSNDHLEVIGLSHNYIVGPITHLPYGIESIDLSYNVLSGSLLQDLFHSSSGGKFTTQLSFNNLSGPIPSFGVESHPYLQILRL</sequence>
<evidence type="ECO:0000256" key="5">
    <source>
        <dbReference type="ARBA" id="ARBA00023136"/>
    </source>
</evidence>
<dbReference type="Proteomes" id="UP001153076">
    <property type="component" value="Unassembled WGS sequence"/>
</dbReference>
<dbReference type="OrthoDB" id="676979at2759"/>
<dbReference type="InterPro" id="IPR032675">
    <property type="entry name" value="LRR_dom_sf"/>
</dbReference>
<dbReference type="SUPFAM" id="SSF52058">
    <property type="entry name" value="L domain-like"/>
    <property type="match status" value="1"/>
</dbReference>
<dbReference type="PANTHER" id="PTHR48063">
    <property type="entry name" value="LRR RECEPTOR-LIKE KINASE"/>
    <property type="match status" value="1"/>
</dbReference>
<dbReference type="EMBL" id="JAKOGI010000056">
    <property type="protein sequence ID" value="KAJ8446402.1"/>
    <property type="molecule type" value="Genomic_DNA"/>
</dbReference>
<accession>A0A9Q1KPM3</accession>
<organism evidence="7 8">
    <name type="scientific">Carnegiea gigantea</name>
    <dbReference type="NCBI Taxonomy" id="171969"/>
    <lineage>
        <taxon>Eukaryota</taxon>
        <taxon>Viridiplantae</taxon>
        <taxon>Streptophyta</taxon>
        <taxon>Embryophyta</taxon>
        <taxon>Tracheophyta</taxon>
        <taxon>Spermatophyta</taxon>
        <taxon>Magnoliopsida</taxon>
        <taxon>eudicotyledons</taxon>
        <taxon>Gunneridae</taxon>
        <taxon>Pentapetalae</taxon>
        <taxon>Caryophyllales</taxon>
        <taxon>Cactineae</taxon>
        <taxon>Cactaceae</taxon>
        <taxon>Cactoideae</taxon>
        <taxon>Echinocereeae</taxon>
        <taxon>Carnegiea</taxon>
    </lineage>
</organism>
<dbReference type="Pfam" id="PF00560">
    <property type="entry name" value="LRR_1"/>
    <property type="match status" value="1"/>
</dbReference>
<dbReference type="InterPro" id="IPR046956">
    <property type="entry name" value="RLP23-like"/>
</dbReference>
<evidence type="ECO:0000256" key="6">
    <source>
        <dbReference type="ARBA" id="ARBA00023180"/>
    </source>
</evidence>
<dbReference type="GO" id="GO:0016020">
    <property type="term" value="C:membrane"/>
    <property type="evidence" value="ECO:0007669"/>
    <property type="project" value="UniProtKB-SubCell"/>
</dbReference>
<keyword evidence="3" id="KW-0732">Signal</keyword>
<protein>
    <submittedName>
        <fullName evidence="7">Uncharacterized protein</fullName>
    </submittedName>
</protein>
<reference evidence="7" key="1">
    <citation type="submission" date="2022-04" db="EMBL/GenBank/DDBJ databases">
        <title>Carnegiea gigantea Genome sequencing and assembly v2.</title>
        <authorList>
            <person name="Copetti D."/>
            <person name="Sanderson M.J."/>
            <person name="Burquez A."/>
            <person name="Wojciechowski M.F."/>
        </authorList>
    </citation>
    <scope>NUCLEOTIDE SEQUENCE</scope>
    <source>
        <strain evidence="7">SGP5-SGP5p</strain>
        <tissue evidence="7">Aerial part</tissue>
    </source>
</reference>
<dbReference type="AlphaFoldDB" id="A0A9Q1KPM3"/>
<keyword evidence="6" id="KW-0325">Glycoprotein</keyword>
<evidence type="ECO:0000313" key="7">
    <source>
        <dbReference type="EMBL" id="KAJ8446402.1"/>
    </source>
</evidence>
<keyword evidence="2" id="KW-0812">Transmembrane</keyword>
<comment type="subcellular location">
    <subcellularLocation>
        <location evidence="1">Membrane</location>
        <topology evidence="1">Single-pass type I membrane protein</topology>
    </subcellularLocation>
</comment>
<evidence type="ECO:0000256" key="2">
    <source>
        <dbReference type="ARBA" id="ARBA00022692"/>
    </source>
</evidence>
<gene>
    <name evidence="7" type="ORF">Cgig2_019295</name>
</gene>
<dbReference type="InterPro" id="IPR001611">
    <property type="entry name" value="Leu-rich_rpt"/>
</dbReference>
<comment type="caution">
    <text evidence="7">The sequence shown here is derived from an EMBL/GenBank/DDBJ whole genome shotgun (WGS) entry which is preliminary data.</text>
</comment>
<evidence type="ECO:0000313" key="8">
    <source>
        <dbReference type="Proteomes" id="UP001153076"/>
    </source>
</evidence>
<dbReference type="Gene3D" id="3.80.10.10">
    <property type="entry name" value="Ribonuclease Inhibitor"/>
    <property type="match status" value="2"/>
</dbReference>
<evidence type="ECO:0000256" key="3">
    <source>
        <dbReference type="ARBA" id="ARBA00022729"/>
    </source>
</evidence>